<keyword evidence="1" id="KW-1133">Transmembrane helix</keyword>
<dbReference type="PANTHER" id="PTHR35484:SF2">
    <property type="entry name" value="OUTER ENVELOPE PORE PROTEIN 37, CHLOROPLASTIC"/>
    <property type="match status" value="1"/>
</dbReference>
<dbReference type="AlphaFoldDB" id="A0AAN9N587"/>
<organism evidence="2 3">
    <name type="scientific">Canavalia gladiata</name>
    <name type="common">Sword bean</name>
    <name type="synonym">Dolichos gladiatus</name>
    <dbReference type="NCBI Taxonomy" id="3824"/>
    <lineage>
        <taxon>Eukaryota</taxon>
        <taxon>Viridiplantae</taxon>
        <taxon>Streptophyta</taxon>
        <taxon>Embryophyta</taxon>
        <taxon>Tracheophyta</taxon>
        <taxon>Spermatophyta</taxon>
        <taxon>Magnoliopsida</taxon>
        <taxon>eudicotyledons</taxon>
        <taxon>Gunneridae</taxon>
        <taxon>Pentapetalae</taxon>
        <taxon>rosids</taxon>
        <taxon>fabids</taxon>
        <taxon>Fabales</taxon>
        <taxon>Fabaceae</taxon>
        <taxon>Papilionoideae</taxon>
        <taxon>50 kb inversion clade</taxon>
        <taxon>NPAAA clade</taxon>
        <taxon>indigoferoid/millettioid clade</taxon>
        <taxon>Phaseoleae</taxon>
        <taxon>Canavalia</taxon>
    </lineage>
</organism>
<comment type="caution">
    <text evidence="2">The sequence shown here is derived from an EMBL/GenBank/DDBJ whole genome shotgun (WGS) entry which is preliminary data.</text>
</comment>
<keyword evidence="1" id="KW-0812">Transmembrane</keyword>
<dbReference type="Proteomes" id="UP001367508">
    <property type="component" value="Unassembled WGS sequence"/>
</dbReference>
<dbReference type="GO" id="GO:0006812">
    <property type="term" value="P:monoatomic cation transport"/>
    <property type="evidence" value="ECO:0007669"/>
    <property type="project" value="InterPro"/>
</dbReference>
<sequence length="293" mass="32538">MKAAIDNNFYLGVSFYRTFPSLQFTKVVQCTRLPVLLGLRNAKYTASPPITFSGEAASTTRTHDNQLGLGWDEMKAAFRCECRLRLVPSRLKITCDIRSEVRVEWFVFVWILVKLLFFSCIIGSTYSSIAVTAAVVVSASTPFPVGLSGTGRYFSLYQLESHIKGHSSASPSLYSNSSHSHFSALSYPKAQQGMVNMVANVTDPGYALELSTPVPSVGLPKATIRFPVGEVSLHEKEEEEVKSLLSDDTNTFTAFKCFIFAFKHRFGPSGKLRTRDEIFTNIKDVAFESCFDT</sequence>
<gene>
    <name evidence="2" type="ORF">VNO77_06104</name>
</gene>
<dbReference type="InterPro" id="IPR038951">
    <property type="entry name" value="OEP37-like"/>
</dbReference>
<reference evidence="2 3" key="1">
    <citation type="submission" date="2024-01" db="EMBL/GenBank/DDBJ databases">
        <title>The genomes of 5 underutilized Papilionoideae crops provide insights into root nodulation and disease resistanc.</title>
        <authorList>
            <person name="Jiang F."/>
        </authorList>
    </citation>
    <scope>NUCLEOTIDE SEQUENCE [LARGE SCALE GENOMIC DNA]</scope>
    <source>
        <strain evidence="2">LVBAO_FW01</strain>
        <tissue evidence="2">Leaves</tissue>
    </source>
</reference>
<dbReference type="GO" id="GO:0005216">
    <property type="term" value="F:monoatomic ion channel activity"/>
    <property type="evidence" value="ECO:0007669"/>
    <property type="project" value="InterPro"/>
</dbReference>
<evidence type="ECO:0000313" key="2">
    <source>
        <dbReference type="EMBL" id="KAK7363939.1"/>
    </source>
</evidence>
<dbReference type="GO" id="GO:0009707">
    <property type="term" value="C:chloroplast outer membrane"/>
    <property type="evidence" value="ECO:0007669"/>
    <property type="project" value="TreeGrafter"/>
</dbReference>
<evidence type="ECO:0000256" key="1">
    <source>
        <dbReference type="SAM" id="Phobius"/>
    </source>
</evidence>
<evidence type="ECO:0000313" key="3">
    <source>
        <dbReference type="Proteomes" id="UP001367508"/>
    </source>
</evidence>
<feature type="transmembrane region" description="Helical" evidence="1">
    <location>
        <begin position="105"/>
        <end position="126"/>
    </location>
</feature>
<proteinExistence type="predicted"/>
<keyword evidence="1" id="KW-0472">Membrane</keyword>
<dbReference type="EMBL" id="JAYMYQ010000001">
    <property type="protein sequence ID" value="KAK7363939.1"/>
    <property type="molecule type" value="Genomic_DNA"/>
</dbReference>
<accession>A0AAN9N587</accession>
<protein>
    <submittedName>
        <fullName evidence="2">Uncharacterized protein</fullName>
    </submittedName>
</protein>
<name>A0AAN9N587_CANGL</name>
<keyword evidence="3" id="KW-1185">Reference proteome</keyword>
<dbReference type="PANTHER" id="PTHR35484">
    <property type="entry name" value="OUTER ENVELOPE PORE PROTEIN 37, CHLOROPLASTIC"/>
    <property type="match status" value="1"/>
</dbReference>